<geneLocation type="plasmid" evidence="1">
    <name>pCBMA213_1</name>
</geneLocation>
<dbReference type="AlphaFoldDB" id="A0A343VRN2"/>
<organism evidence="1">
    <name type="scientific">Mycolicibacterium sp. CBMA 213</name>
    <dbReference type="NCBI Taxonomy" id="1968788"/>
    <lineage>
        <taxon>Bacteria</taxon>
        <taxon>Bacillati</taxon>
        <taxon>Actinomycetota</taxon>
        <taxon>Actinomycetes</taxon>
        <taxon>Mycobacteriales</taxon>
        <taxon>Mycobacteriaceae</taxon>
        <taxon>Mycolicibacterium</taxon>
    </lineage>
</organism>
<name>A0A343VRN2_9MYCO</name>
<reference evidence="1" key="1">
    <citation type="journal article" date="2018" name="Front. Microbiol.">
        <title>Beyond the Limits: tRNA Array Units in Mycobacterium Genomes.</title>
        <authorList>
            <person name="Morgado S.M."/>
            <person name="Vicente A.C."/>
        </authorList>
    </citation>
    <scope>NUCLEOTIDE SEQUENCE</scope>
    <source>
        <strain evidence="1">CBMA 213</strain>
        <plasmid evidence="1">pCBMA213_1</plasmid>
    </source>
</reference>
<proteinExistence type="predicted"/>
<gene>
    <name evidence="1" type="ORF">B5P44_p00261</name>
</gene>
<dbReference type="EMBL" id="MF600313">
    <property type="protein sequence ID" value="AVN58556.1"/>
    <property type="molecule type" value="Genomic_DNA"/>
</dbReference>
<sequence length="117" mass="12627">MGSMTPSAQVAKTVILVELALPLSGGPFRASLFCEETALSDVGEPSPDVQYRSIAERDFLVSFPEVFAAIDDWLTIWSLCVPRYTWLVCESGPDAGVALLLEGRATPLLPGFLGHPF</sequence>
<evidence type="ECO:0000313" key="1">
    <source>
        <dbReference type="EMBL" id="AVN58556.1"/>
    </source>
</evidence>
<keyword evidence="1" id="KW-0614">Plasmid</keyword>
<protein>
    <submittedName>
        <fullName evidence="1">Uncharacterized protein</fullName>
    </submittedName>
</protein>
<accession>A0A343VRN2</accession>
<dbReference type="RefSeq" id="WP_155921988.1">
    <property type="nucleotide sequence ID" value="NZ_MZMR01000001.1"/>
</dbReference>